<evidence type="ECO:0000256" key="1">
    <source>
        <dbReference type="ARBA" id="ARBA00004167"/>
    </source>
</evidence>
<evidence type="ECO:0000256" key="3">
    <source>
        <dbReference type="ARBA" id="ARBA00022989"/>
    </source>
</evidence>
<protein>
    <submittedName>
        <fullName evidence="8">Fukutin</fullName>
    </submittedName>
</protein>
<keyword evidence="3 5" id="KW-1133">Transmembrane helix</keyword>
<sequence length="439" mass="50919">MKKKSAVHLCLVGGLILLTAQLSLLVLLLYPYNQYHIHFLKDVGAFVNISSKLHMSVFVVDSETLQHFINQKNEHKTQCVLCEARHPATFVTLFRGFKQSVEFMSVLQEAGFHVVVLQNTNPPEVPSGISINVPICYLLKRNIVIHLVLFHEREGNYWWHGNLLSDPRAISELSSFGLSLHSAQMMKTEGAFDKFETELVHMDHIPVLIPKDISRFLRDTRSSRYIECNHILADLFYRSHGKDTTHEALRFVHRAWKLLSKAKTLLDKLGVRFWLSSGTCLGYFRQCDIIPYSKDVDIGIFITDYSEKILPEFLDHGFTLKHWFGRVNDSLELSLSSGELKLDIFFFYEDGQFLWNGGTQAKSGRKFKYVFPRFTLCWTEFLELKVRVPCETQAYIEANYGSDWFTPVTRWDWKSSPSNVRENGEWPAEDWAEVMRVYN</sequence>
<dbReference type="OrthoDB" id="444255at2759"/>
<proteinExistence type="predicted"/>
<keyword evidence="4 5" id="KW-0472">Membrane</keyword>
<keyword evidence="2 5" id="KW-0812">Transmembrane</keyword>
<reference evidence="8 9" key="1">
    <citation type="journal article" date="2014" name="Nat. Commun.">
        <title>Molecular traces of alternative social organization in a termite genome.</title>
        <authorList>
            <person name="Terrapon N."/>
            <person name="Li C."/>
            <person name="Robertson H.M."/>
            <person name="Ji L."/>
            <person name="Meng X."/>
            <person name="Booth W."/>
            <person name="Chen Z."/>
            <person name="Childers C.P."/>
            <person name="Glastad K.M."/>
            <person name="Gokhale K."/>
            <person name="Gowin J."/>
            <person name="Gronenberg W."/>
            <person name="Hermansen R.A."/>
            <person name="Hu H."/>
            <person name="Hunt B.G."/>
            <person name="Huylmans A.K."/>
            <person name="Khalil S.M."/>
            <person name="Mitchell R.D."/>
            <person name="Munoz-Torres M.C."/>
            <person name="Mustard J.A."/>
            <person name="Pan H."/>
            <person name="Reese J.T."/>
            <person name="Scharf M.E."/>
            <person name="Sun F."/>
            <person name="Vogel H."/>
            <person name="Xiao J."/>
            <person name="Yang W."/>
            <person name="Yang Z."/>
            <person name="Yang Z."/>
            <person name="Zhou J."/>
            <person name="Zhu J."/>
            <person name="Brent C.S."/>
            <person name="Elsik C.G."/>
            <person name="Goodisman M.A."/>
            <person name="Liberles D.A."/>
            <person name="Roe R.M."/>
            <person name="Vargo E.L."/>
            <person name="Vilcinskas A."/>
            <person name="Wang J."/>
            <person name="Bornberg-Bauer E."/>
            <person name="Korb J."/>
            <person name="Zhang G."/>
            <person name="Liebig J."/>
        </authorList>
    </citation>
    <scope>NUCLEOTIDE SEQUENCE [LARGE SCALE GENOMIC DNA]</scope>
    <source>
        <tissue evidence="8">Whole organism</tissue>
    </source>
</reference>
<dbReference type="InParanoid" id="A0A067RE04"/>
<evidence type="ECO:0000313" key="8">
    <source>
        <dbReference type="EMBL" id="KDR21997.1"/>
    </source>
</evidence>
<evidence type="ECO:0000259" key="6">
    <source>
        <dbReference type="Pfam" id="PF04991"/>
    </source>
</evidence>
<evidence type="ECO:0000313" key="9">
    <source>
        <dbReference type="Proteomes" id="UP000027135"/>
    </source>
</evidence>
<dbReference type="Pfam" id="PF04991">
    <property type="entry name" value="LicD"/>
    <property type="match status" value="1"/>
</dbReference>
<feature type="transmembrane region" description="Helical" evidence="5">
    <location>
        <begin position="7"/>
        <end position="32"/>
    </location>
</feature>
<organism evidence="8 9">
    <name type="scientific">Zootermopsis nevadensis</name>
    <name type="common">Dampwood termite</name>
    <dbReference type="NCBI Taxonomy" id="136037"/>
    <lineage>
        <taxon>Eukaryota</taxon>
        <taxon>Metazoa</taxon>
        <taxon>Ecdysozoa</taxon>
        <taxon>Arthropoda</taxon>
        <taxon>Hexapoda</taxon>
        <taxon>Insecta</taxon>
        <taxon>Pterygota</taxon>
        <taxon>Neoptera</taxon>
        <taxon>Polyneoptera</taxon>
        <taxon>Dictyoptera</taxon>
        <taxon>Blattodea</taxon>
        <taxon>Blattoidea</taxon>
        <taxon>Termitoidae</taxon>
        <taxon>Termopsidae</taxon>
        <taxon>Zootermopsis</taxon>
    </lineage>
</organism>
<dbReference type="OMA" id="PCETEKY"/>
<name>A0A067RE04_ZOONE</name>
<dbReference type="InterPro" id="IPR009644">
    <property type="entry name" value="FKTN/MNN4/W02B3.4-1"/>
</dbReference>
<dbReference type="AlphaFoldDB" id="A0A067RE04"/>
<dbReference type="EMBL" id="KK852527">
    <property type="protein sequence ID" value="KDR21997.1"/>
    <property type="molecule type" value="Genomic_DNA"/>
</dbReference>
<feature type="domain" description="LicD/FKTN/FKRP nucleotidyltransferase" evidence="6">
    <location>
        <begin position="269"/>
        <end position="306"/>
    </location>
</feature>
<gene>
    <name evidence="8" type="ORF">L798_03020</name>
</gene>
<evidence type="ECO:0000256" key="5">
    <source>
        <dbReference type="SAM" id="Phobius"/>
    </source>
</evidence>
<dbReference type="InterPro" id="IPR045587">
    <property type="entry name" value="FKTN_N"/>
</dbReference>
<dbReference type="STRING" id="136037.A0A067RE04"/>
<dbReference type="PANTHER" id="PTHR15407:SF28">
    <property type="entry name" value="RIBITOL-5-PHOSPHATE TRANSFERASE FKTN"/>
    <property type="match status" value="1"/>
</dbReference>
<dbReference type="Proteomes" id="UP000027135">
    <property type="component" value="Unassembled WGS sequence"/>
</dbReference>
<dbReference type="GO" id="GO:0016020">
    <property type="term" value="C:membrane"/>
    <property type="evidence" value="ECO:0007669"/>
    <property type="project" value="UniProtKB-SubCell"/>
</dbReference>
<comment type="subcellular location">
    <subcellularLocation>
        <location evidence="1">Membrane</location>
        <topology evidence="1">Single-pass membrane protein</topology>
    </subcellularLocation>
</comment>
<keyword evidence="9" id="KW-1185">Reference proteome</keyword>
<feature type="domain" description="Ribitol-5-phosphate transferase FKTN N-terminal" evidence="7">
    <location>
        <begin position="43"/>
        <end position="255"/>
    </location>
</feature>
<accession>A0A067RE04</accession>
<dbReference type="Pfam" id="PF19737">
    <property type="entry name" value="FKTN_N"/>
    <property type="match status" value="1"/>
</dbReference>
<dbReference type="GO" id="GO:0009100">
    <property type="term" value="P:glycoprotein metabolic process"/>
    <property type="evidence" value="ECO:0007669"/>
    <property type="project" value="UniProtKB-ARBA"/>
</dbReference>
<evidence type="ECO:0000259" key="7">
    <source>
        <dbReference type="Pfam" id="PF19737"/>
    </source>
</evidence>
<dbReference type="InterPro" id="IPR007074">
    <property type="entry name" value="LicD/FKTN/FKRP_NTP_transf"/>
</dbReference>
<dbReference type="PANTHER" id="PTHR15407">
    <property type="entry name" value="FUKUTIN-RELATED"/>
    <property type="match status" value="1"/>
</dbReference>
<evidence type="ECO:0000256" key="4">
    <source>
        <dbReference type="ARBA" id="ARBA00023136"/>
    </source>
</evidence>
<dbReference type="eggNOG" id="ENOG502QUDN">
    <property type="taxonomic scope" value="Eukaryota"/>
</dbReference>
<evidence type="ECO:0000256" key="2">
    <source>
        <dbReference type="ARBA" id="ARBA00022692"/>
    </source>
</evidence>